<dbReference type="EMBL" id="ML738627">
    <property type="protein sequence ID" value="KAE8162582.1"/>
    <property type="molecule type" value="Genomic_DNA"/>
</dbReference>
<keyword evidence="2" id="KW-1185">Reference proteome</keyword>
<name>A0A5N6UVA0_ASPTM</name>
<protein>
    <submittedName>
        <fullName evidence="1">Uncharacterized protein</fullName>
    </submittedName>
</protein>
<sequence>MANIEISDWYKHAQGLDAPSALQKQCKAWRPCKITINAEFISGKAQVLLDSQQPRLTICLGSKEHGQIIFPMADCPINPGIEGENEHASEYASMARQKYDGLKEWAKVYCYQRPAWNFLMSVLGDKATSWNCPELTIFLEYKPGYRDVVPSLSWISMLQGLTIQNHGDFSGKSFWWYEKTPADSTTGCHPLMPWLWTKPDKVGHQEYIKWGPVGPFFIDDRERRCRLITASSREREAQRNVITQVLTALTVNCENVRPDWEPTPHSFEVLLGKARLMAKSDGRLCSRDRNDVYVIIEVKPFNLLNGMEKTVRQMTLKWWHGYLTESPKAIPPFGRSQYYMIPQHHTDIYVAMAEFDNHYIAYLQGEREDVIEDLTENDLLKLHCYGPMDIFSTSLVTTLGRMIVWLAIDASKRHSSRIVRSI</sequence>
<accession>A0A5N6UVA0</accession>
<evidence type="ECO:0000313" key="2">
    <source>
        <dbReference type="Proteomes" id="UP000326950"/>
    </source>
</evidence>
<proteinExistence type="predicted"/>
<gene>
    <name evidence="1" type="ORF">BDV40DRAFT_300306</name>
</gene>
<dbReference type="Proteomes" id="UP000326950">
    <property type="component" value="Unassembled WGS sequence"/>
</dbReference>
<organism evidence="1 2">
    <name type="scientific">Aspergillus tamarii</name>
    <dbReference type="NCBI Taxonomy" id="41984"/>
    <lineage>
        <taxon>Eukaryota</taxon>
        <taxon>Fungi</taxon>
        <taxon>Dikarya</taxon>
        <taxon>Ascomycota</taxon>
        <taxon>Pezizomycotina</taxon>
        <taxon>Eurotiomycetes</taxon>
        <taxon>Eurotiomycetidae</taxon>
        <taxon>Eurotiales</taxon>
        <taxon>Aspergillaceae</taxon>
        <taxon>Aspergillus</taxon>
        <taxon>Aspergillus subgen. Circumdati</taxon>
    </lineage>
</organism>
<dbReference type="AlphaFoldDB" id="A0A5N6UVA0"/>
<dbReference type="OrthoDB" id="4510440at2759"/>
<reference evidence="1 2" key="1">
    <citation type="submission" date="2019-04" db="EMBL/GenBank/DDBJ databases">
        <title>Friends and foes A comparative genomics study of 23 Aspergillus species from section Flavi.</title>
        <authorList>
            <consortium name="DOE Joint Genome Institute"/>
            <person name="Kjaerbolling I."/>
            <person name="Vesth T."/>
            <person name="Frisvad J.C."/>
            <person name="Nybo J.L."/>
            <person name="Theobald S."/>
            <person name="Kildgaard S."/>
            <person name="Isbrandt T."/>
            <person name="Kuo A."/>
            <person name="Sato A."/>
            <person name="Lyhne E.K."/>
            <person name="Kogle M.E."/>
            <person name="Wiebenga A."/>
            <person name="Kun R.S."/>
            <person name="Lubbers R.J."/>
            <person name="Makela M.R."/>
            <person name="Barry K."/>
            <person name="Chovatia M."/>
            <person name="Clum A."/>
            <person name="Daum C."/>
            <person name="Haridas S."/>
            <person name="He G."/>
            <person name="LaButti K."/>
            <person name="Lipzen A."/>
            <person name="Mondo S."/>
            <person name="Riley R."/>
            <person name="Salamov A."/>
            <person name="Simmons B.A."/>
            <person name="Magnuson J.K."/>
            <person name="Henrissat B."/>
            <person name="Mortensen U.H."/>
            <person name="Larsen T.O."/>
            <person name="Devries R.P."/>
            <person name="Grigoriev I.V."/>
            <person name="Machida M."/>
            <person name="Baker S.E."/>
            <person name="Andersen M.R."/>
        </authorList>
    </citation>
    <scope>NUCLEOTIDE SEQUENCE [LARGE SCALE GENOMIC DNA]</scope>
    <source>
        <strain evidence="1 2">CBS 117626</strain>
    </source>
</reference>
<evidence type="ECO:0000313" key="1">
    <source>
        <dbReference type="EMBL" id="KAE8162582.1"/>
    </source>
</evidence>